<keyword evidence="8" id="KW-0547">Nucleotide-binding</keyword>
<evidence type="ECO:0000256" key="5">
    <source>
        <dbReference type="ARBA" id="ARBA00022475"/>
    </source>
</evidence>
<dbReference type="Gene3D" id="1.10.287.130">
    <property type="match status" value="1"/>
</dbReference>
<evidence type="ECO:0000256" key="10">
    <source>
        <dbReference type="ARBA" id="ARBA00022840"/>
    </source>
</evidence>
<evidence type="ECO:0000313" key="16">
    <source>
        <dbReference type="Proteomes" id="UP000274772"/>
    </source>
</evidence>
<accession>A0ABM7FWD1</accession>
<evidence type="ECO:0000256" key="6">
    <source>
        <dbReference type="ARBA" id="ARBA00022553"/>
    </source>
</evidence>
<protein>
    <recommendedName>
        <fullName evidence="4">Sensor protein kinase WalK</fullName>
        <ecNumber evidence="3">2.7.13.3</ecNumber>
    </recommendedName>
</protein>
<dbReference type="Gene3D" id="6.10.340.10">
    <property type="match status" value="1"/>
</dbReference>
<dbReference type="Gene3D" id="3.30.450.20">
    <property type="entry name" value="PAS domain"/>
    <property type="match status" value="1"/>
</dbReference>
<evidence type="ECO:0000256" key="2">
    <source>
        <dbReference type="ARBA" id="ARBA00004651"/>
    </source>
</evidence>
<keyword evidence="16" id="KW-1185">Reference proteome</keyword>
<dbReference type="SUPFAM" id="SSF55874">
    <property type="entry name" value="ATPase domain of HSP90 chaperone/DNA topoisomerase II/histidine kinase"/>
    <property type="match status" value="1"/>
</dbReference>
<dbReference type="InterPro" id="IPR035965">
    <property type="entry name" value="PAS-like_dom_sf"/>
</dbReference>
<dbReference type="InterPro" id="IPR000014">
    <property type="entry name" value="PAS"/>
</dbReference>
<dbReference type="InterPro" id="IPR050351">
    <property type="entry name" value="BphY/WalK/GraS-like"/>
</dbReference>
<comment type="catalytic activity">
    <reaction evidence="1">
        <text>ATP + protein L-histidine = ADP + protein N-phospho-L-histidine.</text>
        <dbReference type="EC" id="2.7.13.3"/>
    </reaction>
</comment>
<dbReference type="SUPFAM" id="SSF55785">
    <property type="entry name" value="PYP-like sensor domain (PAS domain)"/>
    <property type="match status" value="1"/>
</dbReference>
<dbReference type="NCBIfam" id="NF046044">
    <property type="entry name" value="PnpS"/>
    <property type="match status" value="1"/>
</dbReference>
<evidence type="ECO:0000256" key="11">
    <source>
        <dbReference type="ARBA" id="ARBA00023012"/>
    </source>
</evidence>
<dbReference type="SMART" id="SM00091">
    <property type="entry name" value="PAS"/>
    <property type="match status" value="1"/>
</dbReference>
<gene>
    <name evidence="15" type="primary">phoR</name>
    <name evidence="15" type="ORF">JMUB590_1211</name>
</gene>
<dbReference type="Pfam" id="PF13426">
    <property type="entry name" value="PAS_9"/>
    <property type="match status" value="1"/>
</dbReference>
<evidence type="ECO:0000256" key="12">
    <source>
        <dbReference type="ARBA" id="ARBA00023136"/>
    </source>
</evidence>
<keyword evidence="9" id="KW-0418">Kinase</keyword>
<dbReference type="PROSITE" id="PS50109">
    <property type="entry name" value="HIS_KIN"/>
    <property type="match status" value="1"/>
</dbReference>
<dbReference type="InterPro" id="IPR003661">
    <property type="entry name" value="HisK_dim/P_dom"/>
</dbReference>
<evidence type="ECO:0000256" key="4">
    <source>
        <dbReference type="ARBA" id="ARBA00017772"/>
    </source>
</evidence>
<dbReference type="SMART" id="SM00388">
    <property type="entry name" value="HisKA"/>
    <property type="match status" value="1"/>
</dbReference>
<evidence type="ECO:0000256" key="9">
    <source>
        <dbReference type="ARBA" id="ARBA00022777"/>
    </source>
</evidence>
<evidence type="ECO:0000313" key="15">
    <source>
        <dbReference type="EMBL" id="BBD92269.1"/>
    </source>
</evidence>
<keyword evidence="7" id="KW-0808">Transferase</keyword>
<dbReference type="InterPro" id="IPR005467">
    <property type="entry name" value="His_kinase_dom"/>
</dbReference>
<evidence type="ECO:0000256" key="7">
    <source>
        <dbReference type="ARBA" id="ARBA00022679"/>
    </source>
</evidence>
<dbReference type="GeneID" id="58050969"/>
<dbReference type="Pfam" id="PF02518">
    <property type="entry name" value="HATPase_c"/>
    <property type="match status" value="1"/>
</dbReference>
<dbReference type="RefSeq" id="WP_126501948.1">
    <property type="nucleotide sequence ID" value="NZ_AP018586.1"/>
</dbReference>
<dbReference type="Pfam" id="PF00512">
    <property type="entry name" value="HisKA"/>
    <property type="match status" value="1"/>
</dbReference>
<organism evidence="15 16">
    <name type="scientific">Staphylococcus caprae</name>
    <dbReference type="NCBI Taxonomy" id="29380"/>
    <lineage>
        <taxon>Bacteria</taxon>
        <taxon>Bacillati</taxon>
        <taxon>Bacillota</taxon>
        <taxon>Bacilli</taxon>
        <taxon>Bacillales</taxon>
        <taxon>Staphylococcaceae</taxon>
        <taxon>Staphylococcus</taxon>
    </lineage>
</organism>
<evidence type="ECO:0000256" key="3">
    <source>
        <dbReference type="ARBA" id="ARBA00012438"/>
    </source>
</evidence>
<dbReference type="SMART" id="SM00387">
    <property type="entry name" value="HATPase_c"/>
    <property type="match status" value="1"/>
</dbReference>
<keyword evidence="11" id="KW-0902">Two-component regulatory system</keyword>
<dbReference type="PANTHER" id="PTHR45453">
    <property type="entry name" value="PHOSPHATE REGULON SENSOR PROTEIN PHOR"/>
    <property type="match status" value="1"/>
</dbReference>
<dbReference type="InterPro" id="IPR036097">
    <property type="entry name" value="HisK_dim/P_sf"/>
</dbReference>
<dbReference type="InterPro" id="IPR003660">
    <property type="entry name" value="HAMP_dom"/>
</dbReference>
<dbReference type="EMBL" id="AP018586">
    <property type="protein sequence ID" value="BBD92269.1"/>
    <property type="molecule type" value="Genomic_DNA"/>
</dbReference>
<keyword evidence="10" id="KW-0067">ATP-binding</keyword>
<evidence type="ECO:0000259" key="14">
    <source>
        <dbReference type="PROSITE" id="PS50885"/>
    </source>
</evidence>
<dbReference type="EC" id="2.7.13.3" evidence="3"/>
<dbReference type="InterPro" id="IPR004358">
    <property type="entry name" value="Sig_transdc_His_kin-like_C"/>
</dbReference>
<dbReference type="PROSITE" id="PS50885">
    <property type="entry name" value="HAMP"/>
    <property type="match status" value="1"/>
</dbReference>
<dbReference type="Gene3D" id="3.30.565.10">
    <property type="entry name" value="Histidine kinase-like ATPase, C-terminal domain"/>
    <property type="match status" value="1"/>
</dbReference>
<dbReference type="CDD" id="cd00082">
    <property type="entry name" value="HisKA"/>
    <property type="match status" value="1"/>
</dbReference>
<dbReference type="InterPro" id="IPR003594">
    <property type="entry name" value="HATPase_dom"/>
</dbReference>
<dbReference type="InterPro" id="IPR036890">
    <property type="entry name" value="HATPase_C_sf"/>
</dbReference>
<dbReference type="PANTHER" id="PTHR45453:SF1">
    <property type="entry name" value="PHOSPHATE REGULON SENSOR PROTEIN PHOR"/>
    <property type="match status" value="1"/>
</dbReference>
<name>A0ABM7FWD1_9STAP</name>
<sequence>MLKFHHRLLLLISTITIISFIGLGAIIHNTIYQTLTSNQTSELRNEAHNYVNLLNHNKGQEIDNLADNQQNVVVIKNADDNHVIFSSGDKSKIDQRIDNEANPSDLISKKTKIGMRYTFKESIGNKTVYISGINDEIINLQREMWKYLSIIGVIVLFTVYLASRSINRTYIRPINEVTYATSLLADGYYHVRVPESNVKETRALFVTTNELARRLQKLNNRQKIQSNRLKTTLENIPSSVLMIDKHGEIVVANHAYYEVFSPEQIVENKSYIGFLDDSIEKFIIESFRTEKVIYDQIEVDINNVHTKYFDVSCVPILSKSKKKLQGMVVVLHDITNLQKLENLRREFVANVSHELKTPITSIKGFAETLIEGAKNDEQSLEMFLNIILKESNRIESLVMDLLDLSHIEQQNEIETSYMNLSELAYNTIDNLQTQATNKNIEIKSEIEKDVIIEAHENKVAQVITNLLSNAINYSLEDSKVIVRVYREGKKVNLEIQDFGIGISAKDQKHIFERFYRVDKARSRDSGGTGLGLSITKHIVEAHNGRISVSSKPGEGSTFKVTFIDE</sequence>
<keyword evidence="6" id="KW-0597">Phosphoprotein</keyword>
<dbReference type="SUPFAM" id="SSF47384">
    <property type="entry name" value="Homodimeric domain of signal transducing histidine kinase"/>
    <property type="match status" value="1"/>
</dbReference>
<dbReference type="CDD" id="cd00075">
    <property type="entry name" value="HATPase"/>
    <property type="match status" value="1"/>
</dbReference>
<evidence type="ECO:0000256" key="8">
    <source>
        <dbReference type="ARBA" id="ARBA00022741"/>
    </source>
</evidence>
<proteinExistence type="predicted"/>
<feature type="domain" description="HAMP" evidence="14">
    <location>
        <begin position="168"/>
        <end position="220"/>
    </location>
</feature>
<dbReference type="Proteomes" id="UP000274772">
    <property type="component" value="Chromosome"/>
</dbReference>
<evidence type="ECO:0000256" key="1">
    <source>
        <dbReference type="ARBA" id="ARBA00000085"/>
    </source>
</evidence>
<feature type="domain" description="Histidine kinase" evidence="13">
    <location>
        <begin position="350"/>
        <end position="565"/>
    </location>
</feature>
<reference evidence="15 16" key="1">
    <citation type="submission" date="2018-05" db="EMBL/GenBank/DDBJ databases">
        <title>Complete genome sequencing of three human clinical isolates of Staphylococcus caprae reveals virulence factors similar to those of S. epidermidis and S. capitis.</title>
        <authorList>
            <person name="Watanabe S."/>
            <person name="Cui L."/>
        </authorList>
    </citation>
    <scope>NUCLEOTIDE SEQUENCE [LARGE SCALE GENOMIC DNA]</scope>
    <source>
        <strain evidence="15 16">JMUB590</strain>
    </source>
</reference>
<evidence type="ECO:0000259" key="13">
    <source>
        <dbReference type="PROSITE" id="PS50109"/>
    </source>
</evidence>
<comment type="subcellular location">
    <subcellularLocation>
        <location evidence="2">Cell membrane</location>
        <topology evidence="2">Multi-pass membrane protein</topology>
    </subcellularLocation>
</comment>
<dbReference type="PRINTS" id="PR00344">
    <property type="entry name" value="BCTRLSENSOR"/>
</dbReference>
<keyword evidence="12" id="KW-0472">Membrane</keyword>
<keyword evidence="5" id="KW-1003">Cell membrane</keyword>